<sequence length="148" mass="15744">MVPRVPNGVLTAATGNSRSWDQVALDMTTSKGTPKGDISQFGPNAPGYTWVSAADVPPREPFPGITIKLLWEGDNGAKAVVTEIAPGAVWGKEDHHNPGPEEVYVVSGVFNDGVNDYPAGTFLHAPAGSWHVPQSREGCVLFLFYPEG</sequence>
<gene>
    <name evidence="2" type="ordered locus">MSMEI_1713</name>
</gene>
<accession>I7F9D3</accession>
<dbReference type="PATRIC" id="fig|246196.56.peg.1764"/>
<dbReference type="InterPro" id="IPR011051">
    <property type="entry name" value="RmlC_Cupin_sf"/>
</dbReference>
<reference evidence="2 3" key="1">
    <citation type="journal article" date="2007" name="Genome Biol.">
        <title>Interrupted coding sequences in Mycobacterium smegmatis: authentic mutations or sequencing errors?</title>
        <authorList>
            <person name="Deshayes C."/>
            <person name="Perrodou E."/>
            <person name="Gallien S."/>
            <person name="Euphrasie D."/>
            <person name="Schaeffer C."/>
            <person name="Van-Dorsselaer A."/>
            <person name="Poch O."/>
            <person name="Lecompte O."/>
            <person name="Reyrat J.M."/>
        </authorList>
    </citation>
    <scope>NUCLEOTIDE SEQUENCE [LARGE SCALE GENOMIC DNA]</scope>
    <source>
        <strain evidence="3">ATCC 700084 / mc(2)155</strain>
    </source>
</reference>
<dbReference type="Proteomes" id="UP000006158">
    <property type="component" value="Chromosome"/>
</dbReference>
<protein>
    <submittedName>
        <fullName evidence="2">Anti-Sigm factor, ChrR</fullName>
    </submittedName>
</protein>
<dbReference type="InterPro" id="IPR025979">
    <property type="entry name" value="ChrR-like_cupin_dom"/>
</dbReference>
<evidence type="ECO:0000259" key="1">
    <source>
        <dbReference type="Pfam" id="PF12973"/>
    </source>
</evidence>
<name>I7F9D3_MYCS2</name>
<dbReference type="Pfam" id="PF12973">
    <property type="entry name" value="Cupin_7"/>
    <property type="match status" value="1"/>
</dbReference>
<dbReference type="SUPFAM" id="SSF51182">
    <property type="entry name" value="RmlC-like cupins"/>
    <property type="match status" value="1"/>
</dbReference>
<dbReference type="KEGG" id="msg:MSMEI_1713"/>
<dbReference type="AlphaFoldDB" id="I7F9D3"/>
<dbReference type="InterPro" id="IPR014710">
    <property type="entry name" value="RmlC-like_jellyroll"/>
</dbReference>
<evidence type="ECO:0000313" key="3">
    <source>
        <dbReference type="Proteomes" id="UP000006158"/>
    </source>
</evidence>
<reference evidence="2 3" key="2">
    <citation type="journal article" date="2009" name="Genome Res.">
        <title>Ortho-proteogenomics: multiple proteomes investigation through orthology and a new MS-based protocol.</title>
        <authorList>
            <person name="Gallien S."/>
            <person name="Perrodou E."/>
            <person name="Carapito C."/>
            <person name="Deshayes C."/>
            <person name="Reyrat J.M."/>
            <person name="Van Dorsselaer A."/>
            <person name="Poch O."/>
            <person name="Schaeffer C."/>
            <person name="Lecompte O."/>
        </authorList>
    </citation>
    <scope>NUCLEOTIDE SEQUENCE [LARGE SCALE GENOMIC DNA]</scope>
    <source>
        <strain evidence="3">ATCC 700084 / mc(2)155</strain>
    </source>
</reference>
<proteinExistence type="predicted"/>
<evidence type="ECO:0000313" key="2">
    <source>
        <dbReference type="EMBL" id="AFP38185.1"/>
    </source>
</evidence>
<feature type="domain" description="ChrR-like cupin" evidence="1">
    <location>
        <begin position="59"/>
        <end position="144"/>
    </location>
</feature>
<dbReference type="EMBL" id="CP001663">
    <property type="protein sequence ID" value="AFP38185.1"/>
    <property type="molecule type" value="Genomic_DNA"/>
</dbReference>
<organism evidence="2 3">
    <name type="scientific">Mycolicibacterium smegmatis (strain ATCC 700084 / mc(2)155)</name>
    <name type="common">Mycobacterium smegmatis</name>
    <dbReference type="NCBI Taxonomy" id="246196"/>
    <lineage>
        <taxon>Bacteria</taxon>
        <taxon>Bacillati</taxon>
        <taxon>Actinomycetota</taxon>
        <taxon>Actinomycetes</taxon>
        <taxon>Mycobacteriales</taxon>
        <taxon>Mycobacteriaceae</taxon>
        <taxon>Mycolicibacterium</taxon>
    </lineage>
</organism>
<dbReference type="Gene3D" id="2.60.120.10">
    <property type="entry name" value="Jelly Rolls"/>
    <property type="match status" value="1"/>
</dbReference>